<name>A0ABQ1H2B0_9BACL</name>
<keyword evidence="3" id="KW-1185">Reference proteome</keyword>
<sequence>MIQIVFLLLGIVVGSVMFAGWFQLPHIVLMILGGGMAILFLFEQVTKGQSRQTTVAFSATLLFFGLAFSSWIHEIWPFDAVLPVLLMVRVSLILTVVGVAYLVFVYNQWLISYYGRRGNLKEQEKEPTFKRRFEEWKRQRELDKQGLPTVFLGTVEEIEKKGYYKY</sequence>
<protein>
    <submittedName>
        <fullName evidence="2">Uncharacterized protein</fullName>
    </submittedName>
</protein>
<dbReference type="Proteomes" id="UP000617979">
    <property type="component" value="Unassembled WGS sequence"/>
</dbReference>
<feature type="transmembrane region" description="Helical" evidence="1">
    <location>
        <begin position="84"/>
        <end position="107"/>
    </location>
</feature>
<reference evidence="3" key="1">
    <citation type="journal article" date="2019" name="Int. J. Syst. Evol. Microbiol.">
        <title>The Global Catalogue of Microorganisms (GCM) 10K type strain sequencing project: providing services to taxonomists for standard genome sequencing and annotation.</title>
        <authorList>
            <consortium name="The Broad Institute Genomics Platform"/>
            <consortium name="The Broad Institute Genome Sequencing Center for Infectious Disease"/>
            <person name="Wu L."/>
            <person name="Ma J."/>
        </authorList>
    </citation>
    <scope>NUCLEOTIDE SEQUENCE [LARGE SCALE GENOMIC DNA]</scope>
    <source>
        <strain evidence="3">CGMCC 1.12404</strain>
    </source>
</reference>
<dbReference type="RefSeq" id="WP_188433500.1">
    <property type="nucleotide sequence ID" value="NZ_BMEX01000020.1"/>
</dbReference>
<comment type="caution">
    <text evidence="2">The sequence shown here is derived from an EMBL/GenBank/DDBJ whole genome shotgun (WGS) entry which is preliminary data.</text>
</comment>
<dbReference type="EMBL" id="BMEX01000020">
    <property type="protein sequence ID" value="GGA56232.1"/>
    <property type="molecule type" value="Genomic_DNA"/>
</dbReference>
<feature type="transmembrane region" description="Helical" evidence="1">
    <location>
        <begin position="24"/>
        <end position="42"/>
    </location>
</feature>
<evidence type="ECO:0000313" key="2">
    <source>
        <dbReference type="EMBL" id="GGA56232.1"/>
    </source>
</evidence>
<accession>A0ABQ1H2B0</accession>
<feature type="transmembrane region" description="Helical" evidence="1">
    <location>
        <begin position="54"/>
        <end position="72"/>
    </location>
</feature>
<gene>
    <name evidence="2" type="ORF">GCM10007416_31780</name>
</gene>
<evidence type="ECO:0000256" key="1">
    <source>
        <dbReference type="SAM" id="Phobius"/>
    </source>
</evidence>
<proteinExistence type="predicted"/>
<keyword evidence="1" id="KW-0472">Membrane</keyword>
<evidence type="ECO:0000313" key="3">
    <source>
        <dbReference type="Proteomes" id="UP000617979"/>
    </source>
</evidence>
<keyword evidence="1" id="KW-1133">Transmembrane helix</keyword>
<organism evidence="2 3">
    <name type="scientific">Kroppenstedtia guangzhouensis</name>
    <dbReference type="NCBI Taxonomy" id="1274356"/>
    <lineage>
        <taxon>Bacteria</taxon>
        <taxon>Bacillati</taxon>
        <taxon>Bacillota</taxon>
        <taxon>Bacilli</taxon>
        <taxon>Bacillales</taxon>
        <taxon>Thermoactinomycetaceae</taxon>
        <taxon>Kroppenstedtia</taxon>
    </lineage>
</organism>
<keyword evidence="1" id="KW-0812">Transmembrane</keyword>